<dbReference type="PROSITE" id="PS51898">
    <property type="entry name" value="TYR_RECOMBINASE"/>
    <property type="match status" value="1"/>
</dbReference>
<evidence type="ECO:0000313" key="4">
    <source>
        <dbReference type="EMBL" id="EFF8955925.1"/>
    </source>
</evidence>
<evidence type="ECO:0000256" key="2">
    <source>
        <dbReference type="ARBA" id="ARBA00023172"/>
    </source>
</evidence>
<dbReference type="PANTHER" id="PTHR30349">
    <property type="entry name" value="PHAGE INTEGRASE-RELATED"/>
    <property type="match status" value="1"/>
</dbReference>
<dbReference type="AlphaFoldDB" id="A0A8S7NYB4"/>
<dbReference type="GO" id="GO:0015074">
    <property type="term" value="P:DNA integration"/>
    <property type="evidence" value="ECO:0007669"/>
    <property type="project" value="UniProtKB-KW"/>
</dbReference>
<evidence type="ECO:0000259" key="3">
    <source>
        <dbReference type="PROSITE" id="PS51898"/>
    </source>
</evidence>
<dbReference type="PANTHER" id="PTHR30349:SF36">
    <property type="entry name" value="PROPHAGE INTEGRASE INTR-RELATED"/>
    <property type="match status" value="1"/>
</dbReference>
<comment type="caution">
    <text evidence="4">The sequence shown here is derived from an EMBL/GenBank/DDBJ whole genome shotgun (WGS) entry which is preliminary data.</text>
</comment>
<dbReference type="CDD" id="cd01189">
    <property type="entry name" value="INT_ICEBs1_C_like"/>
    <property type="match status" value="1"/>
</dbReference>
<dbReference type="InterPro" id="IPR011010">
    <property type="entry name" value="DNA_brk_join_enz"/>
</dbReference>
<proteinExistence type="predicted"/>
<protein>
    <submittedName>
        <fullName evidence="4">Tyrosine-type recombinase/integrase</fullName>
    </submittedName>
</protein>
<name>A0A8S7NYB4_ECOLX</name>
<keyword evidence="2" id="KW-0233">DNA recombination</keyword>
<reference evidence="4 5" key="1">
    <citation type="submission" date="2020-02" db="EMBL/GenBank/DDBJ databases">
        <authorList>
            <consortium name="PulseNet: The National Subtyping Network for Foodborne Disease Surveillance"/>
            <person name="Tarr C.L."/>
            <person name="Trees E."/>
            <person name="Katz L.S."/>
            <person name="Carleton-Romer H.A."/>
            <person name="Stroika S."/>
            <person name="Kucerova Z."/>
            <person name="Roache K.F."/>
            <person name="Sabol A.L."/>
            <person name="Besser J."/>
            <person name="Gerner-Smidt P."/>
        </authorList>
    </citation>
    <scope>NUCLEOTIDE SEQUENCE [LARGE SCALE GENOMIC DNA]</scope>
    <source>
        <strain evidence="4 5">PNUSAE005278</strain>
    </source>
</reference>
<evidence type="ECO:0000313" key="5">
    <source>
        <dbReference type="Proteomes" id="UP000524010"/>
    </source>
</evidence>
<dbReference type="SUPFAM" id="SSF56349">
    <property type="entry name" value="DNA breaking-rejoining enzymes"/>
    <property type="match status" value="1"/>
</dbReference>
<feature type="domain" description="Tyr recombinase" evidence="3">
    <location>
        <begin position="1"/>
        <end position="177"/>
    </location>
</feature>
<evidence type="ECO:0000256" key="1">
    <source>
        <dbReference type="ARBA" id="ARBA00022908"/>
    </source>
</evidence>
<dbReference type="InterPro" id="IPR050090">
    <property type="entry name" value="Tyrosine_recombinase_XerCD"/>
</dbReference>
<dbReference type="GO" id="GO:0006310">
    <property type="term" value="P:DNA recombination"/>
    <property type="evidence" value="ECO:0007669"/>
    <property type="project" value="UniProtKB-KW"/>
</dbReference>
<feature type="non-terminal residue" evidence="4">
    <location>
        <position position="1"/>
    </location>
</feature>
<accession>A0A8S7NYB4</accession>
<sequence>RPGELCALGWEDIDLKNGTMMIRRNLAKDRFTVPKTQAGTNRVIHLIKPAIDALRSQMTLTRLSKEHIIDVHLREYGRTEKQKCTFVFQPEVSARVKNYGDHFTVDSIRQMWDAAIKRAGLRHRKSYQSRHTYACWSLTAGANPAFIANQMGHADAQMVFQVYGKWMSENNNAQVALLNTQLSEFAPTMPHNEAMKN</sequence>
<dbReference type="EMBL" id="AASRHK010000052">
    <property type="protein sequence ID" value="EFF8955925.1"/>
    <property type="molecule type" value="Genomic_DNA"/>
</dbReference>
<keyword evidence="1" id="KW-0229">DNA integration</keyword>
<dbReference type="InterPro" id="IPR002104">
    <property type="entry name" value="Integrase_catalytic"/>
</dbReference>
<dbReference type="Proteomes" id="UP000524010">
    <property type="component" value="Unassembled WGS sequence"/>
</dbReference>
<organism evidence="4 5">
    <name type="scientific">Escherichia coli</name>
    <dbReference type="NCBI Taxonomy" id="562"/>
    <lineage>
        <taxon>Bacteria</taxon>
        <taxon>Pseudomonadati</taxon>
        <taxon>Pseudomonadota</taxon>
        <taxon>Gammaproteobacteria</taxon>
        <taxon>Enterobacterales</taxon>
        <taxon>Enterobacteriaceae</taxon>
        <taxon>Escherichia</taxon>
    </lineage>
</organism>
<dbReference type="GO" id="GO:0003677">
    <property type="term" value="F:DNA binding"/>
    <property type="evidence" value="ECO:0007669"/>
    <property type="project" value="InterPro"/>
</dbReference>
<dbReference type="InterPro" id="IPR013762">
    <property type="entry name" value="Integrase-like_cat_sf"/>
</dbReference>
<dbReference type="Pfam" id="PF00589">
    <property type="entry name" value="Phage_integrase"/>
    <property type="match status" value="1"/>
</dbReference>
<dbReference type="Gene3D" id="1.10.443.10">
    <property type="entry name" value="Intergrase catalytic core"/>
    <property type="match status" value="1"/>
</dbReference>
<gene>
    <name evidence="4" type="ORF">BTB68_003954</name>
</gene>